<sequence>MQNVIDRLAVKRDDILAKKDDDKGFTLIELLVVVVIIGVLVAIAVPVYLNYRQGAADKSAQSDVRGAISAVEQYYTNNGNAYPGTAQQVDNSAGTPATSIMKLTGSNGDATITLSDKTKMQYYPVPATATAPAGYRVCAVNTGGSGKYYVYDSGLGGSVKASSSINSTNFNTCG</sequence>
<dbReference type="RefSeq" id="WP_284918819.1">
    <property type="nucleotide sequence ID" value="NZ_CP126980.1"/>
</dbReference>
<keyword evidence="3 6" id="KW-0812">Transmembrane</keyword>
<dbReference type="PANTHER" id="PTHR30093:SF44">
    <property type="entry name" value="TYPE II SECRETION SYSTEM CORE PROTEIN G"/>
    <property type="match status" value="1"/>
</dbReference>
<evidence type="ECO:0000313" key="8">
    <source>
        <dbReference type="Proteomes" id="UP001240150"/>
    </source>
</evidence>
<reference evidence="7 8" key="1">
    <citation type="submission" date="2023-06" db="EMBL/GenBank/DDBJ databases">
        <authorList>
            <person name="Yushchuk O."/>
            <person name="Binda E."/>
            <person name="Ruckert-Reed C."/>
            <person name="Fedorenko V."/>
            <person name="Kalinowski J."/>
            <person name="Marinelli F."/>
        </authorList>
    </citation>
    <scope>NUCLEOTIDE SEQUENCE [LARGE SCALE GENOMIC DNA]</scope>
    <source>
        <strain evidence="7 8">NRRL 3884</strain>
    </source>
</reference>
<evidence type="ECO:0000256" key="1">
    <source>
        <dbReference type="ARBA" id="ARBA00004167"/>
    </source>
</evidence>
<dbReference type="InterPro" id="IPR012902">
    <property type="entry name" value="N_methyl_site"/>
</dbReference>
<evidence type="ECO:0000256" key="6">
    <source>
        <dbReference type="SAM" id="Phobius"/>
    </source>
</evidence>
<dbReference type="PRINTS" id="PR00813">
    <property type="entry name" value="BCTERIALGSPG"/>
</dbReference>
<dbReference type="SUPFAM" id="SSF54523">
    <property type="entry name" value="Pili subunits"/>
    <property type="match status" value="1"/>
</dbReference>
<evidence type="ECO:0000256" key="2">
    <source>
        <dbReference type="ARBA" id="ARBA00022481"/>
    </source>
</evidence>
<dbReference type="Proteomes" id="UP001240150">
    <property type="component" value="Chromosome"/>
</dbReference>
<dbReference type="InterPro" id="IPR045584">
    <property type="entry name" value="Pilin-like"/>
</dbReference>
<feature type="transmembrane region" description="Helical" evidence="6">
    <location>
        <begin position="27"/>
        <end position="49"/>
    </location>
</feature>
<protein>
    <submittedName>
        <fullName evidence="7">Type II secretion system protein</fullName>
    </submittedName>
</protein>
<evidence type="ECO:0000256" key="3">
    <source>
        <dbReference type="ARBA" id="ARBA00022692"/>
    </source>
</evidence>
<organism evidence="7 8">
    <name type="scientific">Actinoplanes oblitus</name>
    <dbReference type="NCBI Taxonomy" id="3040509"/>
    <lineage>
        <taxon>Bacteria</taxon>
        <taxon>Bacillati</taxon>
        <taxon>Actinomycetota</taxon>
        <taxon>Actinomycetes</taxon>
        <taxon>Micromonosporales</taxon>
        <taxon>Micromonosporaceae</taxon>
        <taxon>Actinoplanes</taxon>
    </lineage>
</organism>
<dbReference type="Gene3D" id="3.30.700.10">
    <property type="entry name" value="Glycoprotein, Type 4 Pilin"/>
    <property type="match status" value="1"/>
</dbReference>
<keyword evidence="2" id="KW-0488">Methylation</keyword>
<gene>
    <name evidence="7" type="ORF">ACTOB_000937</name>
</gene>
<accession>A0ABY8WHX2</accession>
<keyword evidence="4 6" id="KW-1133">Transmembrane helix</keyword>
<dbReference type="Pfam" id="PF07963">
    <property type="entry name" value="N_methyl"/>
    <property type="match status" value="1"/>
</dbReference>
<dbReference type="PROSITE" id="PS00409">
    <property type="entry name" value="PROKAR_NTER_METHYL"/>
    <property type="match status" value="1"/>
</dbReference>
<evidence type="ECO:0000313" key="7">
    <source>
        <dbReference type="EMBL" id="WIM97420.1"/>
    </source>
</evidence>
<dbReference type="NCBIfam" id="TIGR02532">
    <property type="entry name" value="IV_pilin_GFxxxE"/>
    <property type="match status" value="1"/>
</dbReference>
<proteinExistence type="predicted"/>
<evidence type="ECO:0000256" key="5">
    <source>
        <dbReference type="ARBA" id="ARBA00023136"/>
    </source>
</evidence>
<dbReference type="PANTHER" id="PTHR30093">
    <property type="entry name" value="GENERAL SECRETION PATHWAY PROTEIN G"/>
    <property type="match status" value="1"/>
</dbReference>
<keyword evidence="8" id="KW-1185">Reference proteome</keyword>
<dbReference type="InterPro" id="IPR000983">
    <property type="entry name" value="Bac_GSPG_pilin"/>
</dbReference>
<keyword evidence="5 6" id="KW-0472">Membrane</keyword>
<name>A0ABY8WHX2_9ACTN</name>
<evidence type="ECO:0000256" key="4">
    <source>
        <dbReference type="ARBA" id="ARBA00022989"/>
    </source>
</evidence>
<dbReference type="EMBL" id="CP126980">
    <property type="protein sequence ID" value="WIM97420.1"/>
    <property type="molecule type" value="Genomic_DNA"/>
</dbReference>
<comment type="subcellular location">
    <subcellularLocation>
        <location evidence="1">Membrane</location>
        <topology evidence="1">Single-pass membrane protein</topology>
    </subcellularLocation>
</comment>